<evidence type="ECO:0000256" key="3">
    <source>
        <dbReference type="ARBA" id="ARBA00022519"/>
    </source>
</evidence>
<evidence type="ECO:0000313" key="10">
    <source>
        <dbReference type="Proteomes" id="UP001595528"/>
    </source>
</evidence>
<feature type="transmembrane region" description="Helical" evidence="7">
    <location>
        <begin position="62"/>
        <end position="80"/>
    </location>
</feature>
<comment type="similarity">
    <text evidence="7">Belongs to the TRAP transporter large permease family.</text>
</comment>
<dbReference type="InterPro" id="IPR004681">
    <property type="entry name" value="TRAP_DctM"/>
</dbReference>
<comment type="subcellular location">
    <subcellularLocation>
        <location evidence="1 7">Cell inner membrane</location>
        <topology evidence="1 7">Multi-pass membrane protein</topology>
    </subcellularLocation>
</comment>
<gene>
    <name evidence="9" type="ORF">ACFOGJ_28890</name>
</gene>
<dbReference type="PANTHER" id="PTHR33362">
    <property type="entry name" value="SIALIC ACID TRAP TRANSPORTER PERMEASE PROTEIN SIAT-RELATED"/>
    <property type="match status" value="1"/>
</dbReference>
<dbReference type="RefSeq" id="WP_379906770.1">
    <property type="nucleotide sequence ID" value="NZ_JBHRTR010000054.1"/>
</dbReference>
<keyword evidence="2" id="KW-1003">Cell membrane</keyword>
<name>A0ABV7LAH5_9PROT</name>
<keyword evidence="5 7" id="KW-1133">Transmembrane helix</keyword>
<keyword evidence="6 7" id="KW-0472">Membrane</keyword>
<evidence type="ECO:0000256" key="6">
    <source>
        <dbReference type="ARBA" id="ARBA00023136"/>
    </source>
</evidence>
<accession>A0ABV7LAH5</accession>
<evidence type="ECO:0000313" key="9">
    <source>
        <dbReference type="EMBL" id="MFC3231300.1"/>
    </source>
</evidence>
<feature type="transmembrane region" description="Helical" evidence="7">
    <location>
        <begin position="283"/>
        <end position="300"/>
    </location>
</feature>
<comment type="subunit">
    <text evidence="7">The complex comprises the extracytoplasmic solute receptor protein and the two transmembrane proteins.</text>
</comment>
<feature type="transmembrane region" description="Helical" evidence="7">
    <location>
        <begin position="30"/>
        <end position="50"/>
    </location>
</feature>
<keyword evidence="4 7" id="KW-0812">Transmembrane</keyword>
<evidence type="ECO:0000256" key="5">
    <source>
        <dbReference type="ARBA" id="ARBA00022989"/>
    </source>
</evidence>
<feature type="transmembrane region" description="Helical" evidence="7">
    <location>
        <begin position="362"/>
        <end position="387"/>
    </location>
</feature>
<dbReference type="Proteomes" id="UP001595528">
    <property type="component" value="Unassembled WGS sequence"/>
</dbReference>
<evidence type="ECO:0000256" key="7">
    <source>
        <dbReference type="RuleBase" id="RU369079"/>
    </source>
</evidence>
<organism evidence="9 10">
    <name type="scientific">Marinibaculum pumilum</name>
    <dbReference type="NCBI Taxonomy" id="1766165"/>
    <lineage>
        <taxon>Bacteria</taxon>
        <taxon>Pseudomonadati</taxon>
        <taxon>Pseudomonadota</taxon>
        <taxon>Alphaproteobacteria</taxon>
        <taxon>Rhodospirillales</taxon>
        <taxon>Rhodospirillaceae</taxon>
        <taxon>Marinibaculum</taxon>
    </lineage>
</organism>
<sequence>MDEIWLAAAGVGGMFALILMKVPIGVAMALAGFVGFGLLGGWGAALSILVSEPAGILESFELAVIPLFLLMGSFATAGGLSADIYRLAYAFLGNRRGGLAMATIGGCAVFGAVCGSSPATAATFGRVALPEMRARGYAASFASGCIAAGGTLGALVPPSIIMVVYAVLAREAILDIFVAALVPAAIAIALHLATIAIYVRINPQAGPAGERFSWAERFTVLRQSWAVILLLLVVIGGIYGGVFTVNEAAAVGAAFAFLVALLRGRLGWRGFFGALEETASNTAMIYLIIFGASIFSYFFTVSGAPEAMVRSVEGLDMPPLVVIFALLGIYLVLGSIFETVSAMLITLPFVLPLVTGLGYDPIWWAVINVVVIELGMITPPIGLNVFVLRGVAGDVPLGQIYRGVMPFVAADLVRLVILTLFPVLSLGLLAWL</sequence>
<feature type="domain" description="TRAP C4-dicarboxylate transport system permease DctM subunit" evidence="8">
    <location>
        <begin position="12"/>
        <end position="423"/>
    </location>
</feature>
<comment type="function">
    <text evidence="7">Part of the tripartite ATP-independent periplasmic (TRAP) transport system.</text>
</comment>
<feature type="transmembrane region" description="Helical" evidence="7">
    <location>
        <begin position="407"/>
        <end position="431"/>
    </location>
</feature>
<evidence type="ECO:0000256" key="4">
    <source>
        <dbReference type="ARBA" id="ARBA00022692"/>
    </source>
</evidence>
<dbReference type="InterPro" id="IPR010656">
    <property type="entry name" value="DctM"/>
</dbReference>
<dbReference type="Pfam" id="PF06808">
    <property type="entry name" value="DctM"/>
    <property type="match status" value="1"/>
</dbReference>
<protein>
    <recommendedName>
        <fullName evidence="7">TRAP transporter large permease protein</fullName>
    </recommendedName>
</protein>
<feature type="transmembrane region" description="Helical" evidence="7">
    <location>
        <begin position="176"/>
        <end position="199"/>
    </location>
</feature>
<dbReference type="PIRSF" id="PIRSF006066">
    <property type="entry name" value="HI0050"/>
    <property type="match status" value="1"/>
</dbReference>
<evidence type="ECO:0000256" key="2">
    <source>
        <dbReference type="ARBA" id="ARBA00022475"/>
    </source>
</evidence>
<comment type="caution">
    <text evidence="9">The sequence shown here is derived from an EMBL/GenBank/DDBJ whole genome shotgun (WGS) entry which is preliminary data.</text>
</comment>
<feature type="transmembrane region" description="Helical" evidence="7">
    <location>
        <begin position="5"/>
        <end position="24"/>
    </location>
</feature>
<feature type="transmembrane region" description="Helical" evidence="7">
    <location>
        <begin position="320"/>
        <end position="350"/>
    </location>
</feature>
<keyword evidence="10" id="KW-1185">Reference proteome</keyword>
<dbReference type="PANTHER" id="PTHR33362:SF5">
    <property type="entry name" value="C4-DICARBOXYLATE TRAP TRANSPORTER LARGE PERMEASE PROTEIN DCTM"/>
    <property type="match status" value="1"/>
</dbReference>
<proteinExistence type="inferred from homology"/>
<feature type="transmembrane region" description="Helical" evidence="7">
    <location>
        <begin position="100"/>
        <end position="124"/>
    </location>
</feature>
<evidence type="ECO:0000256" key="1">
    <source>
        <dbReference type="ARBA" id="ARBA00004429"/>
    </source>
</evidence>
<keyword evidence="3 7" id="KW-0997">Cell inner membrane</keyword>
<feature type="transmembrane region" description="Helical" evidence="7">
    <location>
        <begin position="220"/>
        <end position="239"/>
    </location>
</feature>
<dbReference type="EMBL" id="JBHRTR010000054">
    <property type="protein sequence ID" value="MFC3231300.1"/>
    <property type="molecule type" value="Genomic_DNA"/>
</dbReference>
<keyword evidence="7" id="KW-0813">Transport</keyword>
<evidence type="ECO:0000259" key="8">
    <source>
        <dbReference type="Pfam" id="PF06808"/>
    </source>
</evidence>
<reference evidence="10" key="1">
    <citation type="journal article" date="2019" name="Int. J. Syst. Evol. Microbiol.">
        <title>The Global Catalogue of Microorganisms (GCM) 10K type strain sequencing project: providing services to taxonomists for standard genome sequencing and annotation.</title>
        <authorList>
            <consortium name="The Broad Institute Genomics Platform"/>
            <consortium name="The Broad Institute Genome Sequencing Center for Infectious Disease"/>
            <person name="Wu L."/>
            <person name="Ma J."/>
        </authorList>
    </citation>
    <scope>NUCLEOTIDE SEQUENCE [LARGE SCALE GENOMIC DNA]</scope>
    <source>
        <strain evidence="10">KCTC 42964</strain>
    </source>
</reference>
<feature type="transmembrane region" description="Helical" evidence="7">
    <location>
        <begin position="245"/>
        <end position="262"/>
    </location>
</feature>
<dbReference type="NCBIfam" id="TIGR00786">
    <property type="entry name" value="dctM"/>
    <property type="match status" value="1"/>
</dbReference>